<dbReference type="Gene3D" id="3.30.530.20">
    <property type="match status" value="1"/>
</dbReference>
<name>A0AAN9KTX2_CANGL</name>
<accession>A0AAN9KTX2</accession>
<organism evidence="2 3">
    <name type="scientific">Canavalia gladiata</name>
    <name type="common">Sword bean</name>
    <name type="synonym">Dolichos gladiatus</name>
    <dbReference type="NCBI Taxonomy" id="3824"/>
    <lineage>
        <taxon>Eukaryota</taxon>
        <taxon>Viridiplantae</taxon>
        <taxon>Streptophyta</taxon>
        <taxon>Embryophyta</taxon>
        <taxon>Tracheophyta</taxon>
        <taxon>Spermatophyta</taxon>
        <taxon>Magnoliopsida</taxon>
        <taxon>eudicotyledons</taxon>
        <taxon>Gunneridae</taxon>
        <taxon>Pentapetalae</taxon>
        <taxon>rosids</taxon>
        <taxon>fabids</taxon>
        <taxon>Fabales</taxon>
        <taxon>Fabaceae</taxon>
        <taxon>Papilionoideae</taxon>
        <taxon>50 kb inversion clade</taxon>
        <taxon>NPAAA clade</taxon>
        <taxon>indigoferoid/millettioid clade</taxon>
        <taxon>Phaseoleae</taxon>
        <taxon>Canavalia</taxon>
    </lineage>
</organism>
<dbReference type="GO" id="GO:0006952">
    <property type="term" value="P:defense response"/>
    <property type="evidence" value="ECO:0007669"/>
    <property type="project" value="InterPro"/>
</dbReference>
<dbReference type="InterPro" id="IPR023393">
    <property type="entry name" value="START-like_dom_sf"/>
</dbReference>
<evidence type="ECO:0000313" key="2">
    <source>
        <dbReference type="EMBL" id="KAK7323474.1"/>
    </source>
</evidence>
<comment type="caution">
    <text evidence="2">The sequence shown here is derived from an EMBL/GenBank/DDBJ whole genome shotgun (WGS) entry which is preliminary data.</text>
</comment>
<dbReference type="Proteomes" id="UP001367508">
    <property type="component" value="Unassembled WGS sequence"/>
</dbReference>
<dbReference type="Pfam" id="PF00407">
    <property type="entry name" value="Bet_v_1"/>
    <property type="match status" value="1"/>
</dbReference>
<sequence>MLGDFYKSFKFILDVIPKKNGSEVHWIVEYEKQNHKDIDAYITNDRKSYGGHTGAVMMTDIAFISNVDESGFYLLEGA</sequence>
<keyword evidence="3" id="KW-1185">Reference proteome</keyword>
<protein>
    <recommendedName>
        <fullName evidence="1">Bet v I/Major latex protein domain-containing protein</fullName>
    </recommendedName>
</protein>
<dbReference type="SUPFAM" id="SSF55961">
    <property type="entry name" value="Bet v1-like"/>
    <property type="match status" value="1"/>
</dbReference>
<feature type="domain" description="Bet v I/Major latex protein" evidence="1">
    <location>
        <begin position="6"/>
        <end position="36"/>
    </location>
</feature>
<dbReference type="AlphaFoldDB" id="A0AAN9KTX2"/>
<dbReference type="InterPro" id="IPR000916">
    <property type="entry name" value="Bet_v_I/MLP"/>
</dbReference>
<gene>
    <name evidence="2" type="ORF">VNO77_26948</name>
</gene>
<proteinExistence type="predicted"/>
<reference evidence="2 3" key="1">
    <citation type="submission" date="2024-01" db="EMBL/GenBank/DDBJ databases">
        <title>The genomes of 5 underutilized Papilionoideae crops provide insights into root nodulation and disease resistanc.</title>
        <authorList>
            <person name="Jiang F."/>
        </authorList>
    </citation>
    <scope>NUCLEOTIDE SEQUENCE [LARGE SCALE GENOMIC DNA]</scope>
    <source>
        <strain evidence="2">LVBAO_FW01</strain>
        <tissue evidence="2">Leaves</tissue>
    </source>
</reference>
<dbReference type="EMBL" id="JAYMYQ010000006">
    <property type="protein sequence ID" value="KAK7323474.1"/>
    <property type="molecule type" value="Genomic_DNA"/>
</dbReference>
<evidence type="ECO:0000259" key="1">
    <source>
        <dbReference type="Pfam" id="PF00407"/>
    </source>
</evidence>
<evidence type="ECO:0000313" key="3">
    <source>
        <dbReference type="Proteomes" id="UP001367508"/>
    </source>
</evidence>